<dbReference type="OrthoDB" id="9771863at2"/>
<evidence type="ECO:0000256" key="6">
    <source>
        <dbReference type="ARBA" id="ARBA00022840"/>
    </source>
</evidence>
<dbReference type="SUPFAM" id="SSF52540">
    <property type="entry name" value="P-loop containing nucleoside triphosphate hydrolases"/>
    <property type="match status" value="2"/>
</dbReference>
<accession>A0A6I5ZNA8</accession>
<feature type="domain" description="ABC transporter" evidence="9">
    <location>
        <begin position="5"/>
        <end position="238"/>
    </location>
</feature>
<dbReference type="GO" id="GO:0016887">
    <property type="term" value="F:ATP hydrolysis activity"/>
    <property type="evidence" value="ECO:0007669"/>
    <property type="project" value="InterPro"/>
</dbReference>
<dbReference type="PANTHER" id="PTHR43790">
    <property type="entry name" value="CARBOHYDRATE TRANSPORT ATP-BINDING PROTEIN MG119-RELATED"/>
    <property type="match status" value="1"/>
</dbReference>
<feature type="domain" description="ABC transporter" evidence="9">
    <location>
        <begin position="255"/>
        <end position="499"/>
    </location>
</feature>
<keyword evidence="8" id="KW-0472">Membrane</keyword>
<keyword evidence="5" id="KW-0547">Nucleotide-binding</keyword>
<dbReference type="InterPro" id="IPR027417">
    <property type="entry name" value="P-loop_NTPase"/>
</dbReference>
<organism evidence="10 11">
    <name type="scientific">Neomoorella glycerini</name>
    <dbReference type="NCBI Taxonomy" id="55779"/>
    <lineage>
        <taxon>Bacteria</taxon>
        <taxon>Bacillati</taxon>
        <taxon>Bacillota</taxon>
        <taxon>Clostridia</taxon>
        <taxon>Neomoorellales</taxon>
        <taxon>Neomoorellaceae</taxon>
        <taxon>Neomoorella</taxon>
    </lineage>
</organism>
<dbReference type="PANTHER" id="PTHR43790:SF4">
    <property type="entry name" value="GUANOSINE IMPORT ATP-BINDING PROTEIN NUPO"/>
    <property type="match status" value="1"/>
</dbReference>
<gene>
    <name evidence="10" type="primary">rbsA_1</name>
    <name evidence="10" type="ORF">MGLY_04190</name>
</gene>
<dbReference type="PROSITE" id="PS00211">
    <property type="entry name" value="ABC_TRANSPORTER_1"/>
    <property type="match status" value="2"/>
</dbReference>
<evidence type="ECO:0000256" key="3">
    <source>
        <dbReference type="ARBA" id="ARBA00022475"/>
    </source>
</evidence>
<evidence type="ECO:0000256" key="2">
    <source>
        <dbReference type="ARBA" id="ARBA00022448"/>
    </source>
</evidence>
<evidence type="ECO:0000259" key="9">
    <source>
        <dbReference type="PROSITE" id="PS50893"/>
    </source>
</evidence>
<keyword evidence="6 10" id="KW-0067">ATP-binding</keyword>
<sequence>MKPILSLRGIVKEFPGVLANDHIDLDVYPGEVHALLGENGAGKSTLMNILYGLYGADAGHIFLEGREVIIDSPRQAIRLGIGMVHQHFMLIPALTVAENIILGMAGGIHLNLREAARKIRVAGDQYGLKVNPEARVATLSVGQQQRVEILKALYRGARILILDEPTAVLTPQETQELFIILKRLTAEGVTVIFISHKLNEVMAISRRVSVLRRGRLVKTVFTEVTSPEELARLMVGREVNLHLDKQSSRPGMPVLEVEDLHVQKEQNLPAVRGISFTVRAGEIFGLAGVDGNGQSELIKAITGLLPVSKGRIKVCGQEATNLPPRKLLDLGLAHIPEDRQRQGLVLDMNLKENLILEYFYQPPFTRHHFLQAKPMQELANRLIKAYDIRTPNSEVPAVNLSGGNQQKVILARVLYRQPKLLIAVHPTRGLDVGATEYIHRNLIAERDKGCAVLLVSTELDEILNLSDRIGIIYEGVLMDIVDTTNADITNIGLLMAGRKQKAEEAV</sequence>
<dbReference type="GO" id="GO:0005524">
    <property type="term" value="F:ATP binding"/>
    <property type="evidence" value="ECO:0007669"/>
    <property type="project" value="UniProtKB-KW"/>
</dbReference>
<dbReference type="FunFam" id="3.40.50.300:FF:000127">
    <property type="entry name" value="Ribose import ATP-binding protein RbsA"/>
    <property type="match status" value="1"/>
</dbReference>
<keyword evidence="2" id="KW-0813">Transport</keyword>
<evidence type="ECO:0000256" key="1">
    <source>
        <dbReference type="ARBA" id="ARBA00004202"/>
    </source>
</evidence>
<dbReference type="InterPro" id="IPR003593">
    <property type="entry name" value="AAA+_ATPase"/>
</dbReference>
<dbReference type="EMBL" id="CP046244">
    <property type="protein sequence ID" value="QGP91095.1"/>
    <property type="molecule type" value="Genomic_DNA"/>
</dbReference>
<dbReference type="RefSeq" id="WP_156271521.1">
    <property type="nucleotide sequence ID" value="NZ_CP046244.1"/>
</dbReference>
<evidence type="ECO:0000256" key="7">
    <source>
        <dbReference type="ARBA" id="ARBA00022967"/>
    </source>
</evidence>
<keyword evidence="3" id="KW-1003">Cell membrane</keyword>
<dbReference type="CDD" id="cd03216">
    <property type="entry name" value="ABC_Carb_Monos_I"/>
    <property type="match status" value="1"/>
</dbReference>
<comment type="subcellular location">
    <subcellularLocation>
        <location evidence="1">Cell membrane</location>
        <topology evidence="1">Peripheral membrane protein</topology>
    </subcellularLocation>
</comment>
<dbReference type="InterPro" id="IPR050107">
    <property type="entry name" value="ABC_carbohydrate_import_ATPase"/>
</dbReference>
<keyword evidence="7" id="KW-1278">Translocase</keyword>
<evidence type="ECO:0000313" key="11">
    <source>
        <dbReference type="Proteomes" id="UP000425916"/>
    </source>
</evidence>
<dbReference type="Pfam" id="PF00005">
    <property type="entry name" value="ABC_tran"/>
    <property type="match status" value="2"/>
</dbReference>
<dbReference type="InterPro" id="IPR003439">
    <property type="entry name" value="ABC_transporter-like_ATP-bd"/>
</dbReference>
<evidence type="ECO:0000256" key="4">
    <source>
        <dbReference type="ARBA" id="ARBA00022737"/>
    </source>
</evidence>
<protein>
    <submittedName>
        <fullName evidence="10">Ribose import ATP-binding protein RbsA</fullName>
    </submittedName>
</protein>
<name>A0A6I5ZNA8_9FIRM</name>
<dbReference type="SMART" id="SM00382">
    <property type="entry name" value="AAA"/>
    <property type="match status" value="2"/>
</dbReference>
<dbReference type="Proteomes" id="UP000425916">
    <property type="component" value="Chromosome"/>
</dbReference>
<dbReference type="CDD" id="cd03215">
    <property type="entry name" value="ABC_Carb_Monos_II"/>
    <property type="match status" value="1"/>
</dbReference>
<evidence type="ECO:0000256" key="5">
    <source>
        <dbReference type="ARBA" id="ARBA00022741"/>
    </source>
</evidence>
<evidence type="ECO:0000256" key="8">
    <source>
        <dbReference type="ARBA" id="ARBA00023136"/>
    </source>
</evidence>
<evidence type="ECO:0000313" key="10">
    <source>
        <dbReference type="EMBL" id="QGP91095.1"/>
    </source>
</evidence>
<dbReference type="PROSITE" id="PS50893">
    <property type="entry name" value="ABC_TRANSPORTER_2"/>
    <property type="match status" value="2"/>
</dbReference>
<reference evidence="10 11" key="1">
    <citation type="submission" date="2019-11" db="EMBL/GenBank/DDBJ databases">
        <title>Genome sequence of Moorella glycerini DSM11254.</title>
        <authorList>
            <person name="Poehlein A."/>
            <person name="Boeer T."/>
            <person name="Daniel R."/>
        </authorList>
    </citation>
    <scope>NUCLEOTIDE SEQUENCE [LARGE SCALE GENOMIC DNA]</scope>
    <source>
        <strain evidence="10 11">DSM 11254</strain>
    </source>
</reference>
<dbReference type="Gene3D" id="3.40.50.300">
    <property type="entry name" value="P-loop containing nucleotide triphosphate hydrolases"/>
    <property type="match status" value="2"/>
</dbReference>
<keyword evidence="4" id="KW-0677">Repeat</keyword>
<proteinExistence type="predicted"/>
<dbReference type="InterPro" id="IPR017871">
    <property type="entry name" value="ABC_transporter-like_CS"/>
</dbReference>
<dbReference type="AlphaFoldDB" id="A0A6I5ZNA8"/>
<keyword evidence="11" id="KW-1185">Reference proteome</keyword>
<dbReference type="GO" id="GO:0005886">
    <property type="term" value="C:plasma membrane"/>
    <property type="evidence" value="ECO:0007669"/>
    <property type="project" value="UniProtKB-SubCell"/>
</dbReference>